<dbReference type="AlphaFoldDB" id="A0A0C9TL05"/>
<sequence>MTSSSNGTWVKWVGTAVVSRAAMATTTTSTWNTRRQLQTHHTPNRPIRGHGGDFGIPFARLHHHHMYQNDDHMRSPELTDSTSTTRCSTNSMPQRNAAHTQRKMGKHSCETSLGCCLEARRRSSGGAKPFGALQDAL</sequence>
<evidence type="ECO:0000313" key="3">
    <source>
        <dbReference type="Proteomes" id="UP000053647"/>
    </source>
</evidence>
<dbReference type="Proteomes" id="UP000053647">
    <property type="component" value="Unassembled WGS sequence"/>
</dbReference>
<protein>
    <submittedName>
        <fullName evidence="2">Uncharacterized protein</fullName>
    </submittedName>
</protein>
<reference evidence="2 3" key="1">
    <citation type="submission" date="2014-06" db="EMBL/GenBank/DDBJ databases">
        <authorList>
            <consortium name="DOE Joint Genome Institute"/>
            <person name="Kuo A."/>
            <person name="Kohler A."/>
            <person name="Nagy L.G."/>
            <person name="Floudas D."/>
            <person name="Copeland A."/>
            <person name="Barry K.W."/>
            <person name="Cichocki N."/>
            <person name="Veneault-Fourrey C."/>
            <person name="LaButti K."/>
            <person name="Lindquist E.A."/>
            <person name="Lipzen A."/>
            <person name="Lundell T."/>
            <person name="Morin E."/>
            <person name="Murat C."/>
            <person name="Sun H."/>
            <person name="Tunlid A."/>
            <person name="Henrissat B."/>
            <person name="Grigoriev I.V."/>
            <person name="Hibbett D.S."/>
            <person name="Martin F."/>
            <person name="Nordberg H.P."/>
            <person name="Cantor M.N."/>
            <person name="Hua S.X."/>
        </authorList>
    </citation>
    <scope>NUCLEOTIDE SEQUENCE [LARGE SCALE GENOMIC DNA]</scope>
    <source>
        <strain evidence="2 3">ATCC 200175</strain>
    </source>
</reference>
<proteinExistence type="predicted"/>
<feature type="compositionally biased region" description="Polar residues" evidence="1">
    <location>
        <begin position="78"/>
        <end position="99"/>
    </location>
</feature>
<dbReference type="HOGENOM" id="CLU_1865758_0_0_1"/>
<organism evidence="2 3">
    <name type="scientific">Paxillus involutus ATCC 200175</name>
    <dbReference type="NCBI Taxonomy" id="664439"/>
    <lineage>
        <taxon>Eukaryota</taxon>
        <taxon>Fungi</taxon>
        <taxon>Dikarya</taxon>
        <taxon>Basidiomycota</taxon>
        <taxon>Agaricomycotina</taxon>
        <taxon>Agaricomycetes</taxon>
        <taxon>Agaricomycetidae</taxon>
        <taxon>Boletales</taxon>
        <taxon>Paxilineae</taxon>
        <taxon>Paxillaceae</taxon>
        <taxon>Paxillus</taxon>
    </lineage>
</organism>
<name>A0A0C9TL05_PAXIN</name>
<feature type="region of interest" description="Disordered" evidence="1">
    <location>
        <begin position="72"/>
        <end position="104"/>
    </location>
</feature>
<accession>A0A0C9TL05</accession>
<keyword evidence="3" id="KW-1185">Reference proteome</keyword>
<evidence type="ECO:0000313" key="2">
    <source>
        <dbReference type="EMBL" id="KIJ11358.1"/>
    </source>
</evidence>
<gene>
    <name evidence="2" type="ORF">PAXINDRAFT_157343</name>
</gene>
<reference evidence="3" key="2">
    <citation type="submission" date="2015-01" db="EMBL/GenBank/DDBJ databases">
        <title>Evolutionary Origins and Diversification of the Mycorrhizal Mutualists.</title>
        <authorList>
            <consortium name="DOE Joint Genome Institute"/>
            <consortium name="Mycorrhizal Genomics Consortium"/>
            <person name="Kohler A."/>
            <person name="Kuo A."/>
            <person name="Nagy L.G."/>
            <person name="Floudas D."/>
            <person name="Copeland A."/>
            <person name="Barry K.W."/>
            <person name="Cichocki N."/>
            <person name="Veneault-Fourrey C."/>
            <person name="LaButti K."/>
            <person name="Lindquist E.A."/>
            <person name="Lipzen A."/>
            <person name="Lundell T."/>
            <person name="Morin E."/>
            <person name="Murat C."/>
            <person name="Riley R."/>
            <person name="Ohm R."/>
            <person name="Sun H."/>
            <person name="Tunlid A."/>
            <person name="Henrissat B."/>
            <person name="Grigoriev I.V."/>
            <person name="Hibbett D.S."/>
            <person name="Martin F."/>
        </authorList>
    </citation>
    <scope>NUCLEOTIDE SEQUENCE [LARGE SCALE GENOMIC DNA]</scope>
    <source>
        <strain evidence="3">ATCC 200175</strain>
    </source>
</reference>
<dbReference type="EMBL" id="KN819381">
    <property type="protein sequence ID" value="KIJ11358.1"/>
    <property type="molecule type" value="Genomic_DNA"/>
</dbReference>
<evidence type="ECO:0000256" key="1">
    <source>
        <dbReference type="SAM" id="MobiDB-lite"/>
    </source>
</evidence>